<evidence type="ECO:0000313" key="1">
    <source>
        <dbReference type="EMBL" id="KAK5241526.1"/>
    </source>
</evidence>
<reference evidence="1 2" key="1">
    <citation type="submission" date="2023-08" db="EMBL/GenBank/DDBJ databases">
        <title>Black Yeasts Isolated from many extreme environments.</title>
        <authorList>
            <person name="Coleine C."/>
            <person name="Stajich J.E."/>
            <person name="Selbmann L."/>
        </authorList>
    </citation>
    <scope>NUCLEOTIDE SEQUENCE [LARGE SCALE GENOMIC DNA]</scope>
    <source>
        <strain evidence="1 2">CCFEE 536</strain>
    </source>
</reference>
<proteinExistence type="predicted"/>
<gene>
    <name evidence="1" type="ORF">LTR16_009299</name>
</gene>
<keyword evidence="2" id="KW-1185">Reference proteome</keyword>
<dbReference type="Proteomes" id="UP001357485">
    <property type="component" value="Unassembled WGS sequence"/>
</dbReference>
<comment type="caution">
    <text evidence="1">The sequence shown here is derived from an EMBL/GenBank/DDBJ whole genome shotgun (WGS) entry which is preliminary data.</text>
</comment>
<protein>
    <submittedName>
        <fullName evidence="1">Uncharacterized protein</fullName>
    </submittedName>
</protein>
<name>A0ABR0LTZ9_9PEZI</name>
<accession>A0ABR0LTZ9</accession>
<organism evidence="1 2">
    <name type="scientific">Cryomyces antarcticus</name>
    <dbReference type="NCBI Taxonomy" id="329879"/>
    <lineage>
        <taxon>Eukaryota</taxon>
        <taxon>Fungi</taxon>
        <taxon>Dikarya</taxon>
        <taxon>Ascomycota</taxon>
        <taxon>Pezizomycotina</taxon>
        <taxon>Dothideomycetes</taxon>
        <taxon>Dothideomycetes incertae sedis</taxon>
        <taxon>Cryomyces</taxon>
    </lineage>
</organism>
<feature type="non-terminal residue" evidence="1">
    <location>
        <position position="57"/>
    </location>
</feature>
<dbReference type="EMBL" id="JAVRRA010010603">
    <property type="protein sequence ID" value="KAK5241526.1"/>
    <property type="molecule type" value="Genomic_DNA"/>
</dbReference>
<evidence type="ECO:0000313" key="2">
    <source>
        <dbReference type="Proteomes" id="UP001357485"/>
    </source>
</evidence>
<sequence length="57" mass="6507">MKRTIQRRATSWALRSRGNSMTTLATTVTTQRSQMRTFRISMRSKTHGIVTVLVASH</sequence>